<dbReference type="PANTHER" id="PTHR30595:SF6">
    <property type="entry name" value="SCHLAFEN ALBA-2 DOMAIN-CONTAINING PROTEIN"/>
    <property type="match status" value="1"/>
</dbReference>
<keyword evidence="3" id="KW-1185">Reference proteome</keyword>
<dbReference type="Pfam" id="PF04326">
    <property type="entry name" value="SLFN_AlbA_2"/>
    <property type="match status" value="1"/>
</dbReference>
<evidence type="ECO:0000313" key="2">
    <source>
        <dbReference type="EMBL" id="KAB3535368.1"/>
    </source>
</evidence>
<dbReference type="SUPFAM" id="SSF46785">
    <property type="entry name" value="Winged helix' DNA-binding domain"/>
    <property type="match status" value="1"/>
</dbReference>
<dbReference type="InterPro" id="IPR038475">
    <property type="entry name" value="RecG_C_sf"/>
</dbReference>
<dbReference type="Gene3D" id="3.30.950.30">
    <property type="entry name" value="Schlafen, AAA domain"/>
    <property type="match status" value="1"/>
</dbReference>
<dbReference type="InterPro" id="IPR038461">
    <property type="entry name" value="Schlafen_AlbA_2_dom_sf"/>
</dbReference>
<evidence type="ECO:0000259" key="1">
    <source>
        <dbReference type="Pfam" id="PF04326"/>
    </source>
</evidence>
<gene>
    <name evidence="2" type="ORF">F8154_06650</name>
</gene>
<dbReference type="RefSeq" id="WP_151860826.1">
    <property type="nucleotide sequence ID" value="NZ_WBZC01000020.1"/>
</dbReference>
<protein>
    <submittedName>
        <fullName evidence="2">Winged helix-turn-helix transcriptional regulator</fullName>
    </submittedName>
</protein>
<accession>A0A6I0EZG9</accession>
<dbReference type="CDD" id="cd00090">
    <property type="entry name" value="HTH_ARSR"/>
    <property type="match status" value="1"/>
</dbReference>
<proteinExistence type="predicted"/>
<evidence type="ECO:0000313" key="3">
    <source>
        <dbReference type="Proteomes" id="UP000432715"/>
    </source>
</evidence>
<dbReference type="InterPro" id="IPR007421">
    <property type="entry name" value="Schlafen_AlbA_2_dom"/>
</dbReference>
<dbReference type="InterPro" id="IPR036390">
    <property type="entry name" value="WH_DNA-bd_sf"/>
</dbReference>
<dbReference type="OrthoDB" id="9807907at2"/>
<dbReference type="EMBL" id="WBZC01000020">
    <property type="protein sequence ID" value="KAB3535368.1"/>
    <property type="molecule type" value="Genomic_DNA"/>
</dbReference>
<name>A0A6I0EZG9_9FIRM</name>
<organism evidence="2 3">
    <name type="scientific">Alkaliphilus pronyensis</name>
    <dbReference type="NCBI Taxonomy" id="1482732"/>
    <lineage>
        <taxon>Bacteria</taxon>
        <taxon>Bacillati</taxon>
        <taxon>Bacillota</taxon>
        <taxon>Clostridia</taxon>
        <taxon>Peptostreptococcales</taxon>
        <taxon>Natronincolaceae</taxon>
        <taxon>Alkaliphilus</taxon>
    </lineage>
</organism>
<dbReference type="Gene3D" id="3.30.565.60">
    <property type="match status" value="1"/>
</dbReference>
<dbReference type="InterPro" id="IPR036388">
    <property type="entry name" value="WH-like_DNA-bd_sf"/>
</dbReference>
<sequence length="479" mass="55908">MIRKIIETIKHGEGLKIEFKESKNRLNKDVYETVCAFLNRSGGELFLGVKDDGEIVGVDEGSISQIRKDFVTSMNNGNKISPTYYLSIEEIKIQDKTILYIFVPESSQVHRCNGRVFDRNDDGDLNITDHTNQVAALYERKQRTYSENRVYPYLTINDLRKDIIARVRKLAINQRLNHPWENLSDIELLKSAGLYIKDYQKGEEGFTLASVLLLGKDEVIQSVIPYHRTDAILRKENIDRYDDREDIRTNLIESYDRLMAFVAKHLPDKFYLEADQRISIRDHIFREVVSNILIHRDYGNPYPAKLVIGNNEIYTENSNKPHGHGLIDPNNFSPYPKNPVIARFFKEIGWVDELGSGVRKIHKYSRFYFGFDAKIIEEDIFRIILQTSTSKFGNKGERYDERIMSGYERIMSDFNKNEKEIIIFLMENDKITNKLAVEVTKLSPSHVRRIFKSLQEKGLIVARDRGRNRYYTLKPIEEN</sequence>
<comment type="caution">
    <text evidence="2">The sequence shown here is derived from an EMBL/GenBank/DDBJ whole genome shotgun (WGS) entry which is preliminary data.</text>
</comment>
<feature type="domain" description="Schlafen AlbA-2" evidence="1">
    <location>
        <begin position="13"/>
        <end position="124"/>
    </location>
</feature>
<dbReference type="Pfam" id="PF13412">
    <property type="entry name" value="HTH_24"/>
    <property type="match status" value="1"/>
</dbReference>
<dbReference type="AlphaFoldDB" id="A0A6I0EZG9"/>
<dbReference type="InterPro" id="IPR011991">
    <property type="entry name" value="ArsR-like_HTH"/>
</dbReference>
<dbReference type="Gene3D" id="1.10.10.10">
    <property type="entry name" value="Winged helix-like DNA-binding domain superfamily/Winged helix DNA-binding domain"/>
    <property type="match status" value="1"/>
</dbReference>
<dbReference type="Proteomes" id="UP000432715">
    <property type="component" value="Unassembled WGS sequence"/>
</dbReference>
<reference evidence="2 3" key="1">
    <citation type="submission" date="2019-10" db="EMBL/GenBank/DDBJ databases">
        <title>Alkaliphilus serpentinus sp. nov. and Alkaliphilus pronyensis sp. nov., two novel anaerobic alkaliphilic species isolated from the serpentinized-hosted hydrothermal field of the Prony Bay (New Caledonia).</title>
        <authorList>
            <person name="Postec A."/>
        </authorList>
    </citation>
    <scope>NUCLEOTIDE SEQUENCE [LARGE SCALE GENOMIC DNA]</scope>
    <source>
        <strain evidence="2 3">LacV</strain>
    </source>
</reference>
<dbReference type="PANTHER" id="PTHR30595">
    <property type="entry name" value="GLPR-RELATED TRANSCRIPTIONAL REPRESSOR"/>
    <property type="match status" value="1"/>
</dbReference>